<gene>
    <name evidence="1" type="ORF">AKJ38_02755</name>
</gene>
<dbReference type="AlphaFoldDB" id="A0A133URH7"/>
<keyword evidence="2" id="KW-1185">Reference proteome</keyword>
<evidence type="ECO:0000313" key="2">
    <source>
        <dbReference type="Proteomes" id="UP000070414"/>
    </source>
</evidence>
<proteinExistence type="predicted"/>
<dbReference type="Proteomes" id="UP000070414">
    <property type="component" value="Unassembled WGS sequence"/>
</dbReference>
<evidence type="ECO:0000313" key="1">
    <source>
        <dbReference type="EMBL" id="KXA96716.1"/>
    </source>
</evidence>
<reference evidence="1 2" key="1">
    <citation type="journal article" date="2016" name="Sci. Rep.">
        <title>Metabolic traits of an uncultured archaeal lineage -MSBL1- from brine pools of the Red Sea.</title>
        <authorList>
            <person name="Mwirichia R."/>
            <person name="Alam I."/>
            <person name="Rashid M."/>
            <person name="Vinu M."/>
            <person name="Ba-Alawi W."/>
            <person name="Anthony Kamau A."/>
            <person name="Kamanda Ngugi D."/>
            <person name="Goker M."/>
            <person name="Klenk H.P."/>
            <person name="Bajic V."/>
            <person name="Stingl U."/>
        </authorList>
    </citation>
    <scope>NUCLEOTIDE SEQUENCE [LARGE SCALE GENOMIC DNA]</scope>
    <source>
        <strain evidence="1">SCGC-AAA259I14</strain>
    </source>
</reference>
<name>A0A133URH7_9EURY</name>
<comment type="caution">
    <text evidence="1">The sequence shown here is derived from an EMBL/GenBank/DDBJ whole genome shotgun (WGS) entry which is preliminary data.</text>
</comment>
<sequence>MVKKESQHYELIRDYLSLGFDQNFDETESCYFEITARNFSEKIKKQLDDLQLVFARRREARPDVMGVLKKEISTERITAEVKTEELNISDFYQAKEYMELYDAKHGFLFTKEDIPVRIKKGCNKYMIHYTFHHRTLTLAKFEKRIIPKEEGIKVKEWFPEALFNEVKYLRI</sequence>
<accession>A0A133URH7</accession>
<organism evidence="1 2">
    <name type="scientific">candidate division MSBL1 archaeon SCGC-AAA259I14</name>
    <dbReference type="NCBI Taxonomy" id="1698268"/>
    <lineage>
        <taxon>Archaea</taxon>
        <taxon>Methanobacteriati</taxon>
        <taxon>Methanobacteriota</taxon>
        <taxon>candidate division MSBL1</taxon>
    </lineage>
</organism>
<protein>
    <submittedName>
        <fullName evidence="1">Uncharacterized protein</fullName>
    </submittedName>
</protein>
<dbReference type="EMBL" id="LHXS01000047">
    <property type="protein sequence ID" value="KXA96716.1"/>
    <property type="molecule type" value="Genomic_DNA"/>
</dbReference>